<dbReference type="PROSITE" id="PS51144">
    <property type="entry name" value="ALPHA_CA_2"/>
    <property type="match status" value="1"/>
</dbReference>
<dbReference type="CDD" id="cd03124">
    <property type="entry name" value="alpha_CA_prokaryotic_like"/>
    <property type="match status" value="1"/>
</dbReference>
<dbReference type="InterPro" id="IPR041891">
    <property type="entry name" value="Alpha_CA_prokaryot-like"/>
</dbReference>
<dbReference type="EC" id="4.2.1.1" evidence="2"/>
<feature type="domain" description="Alpha-carbonic anhydrase" evidence="9">
    <location>
        <begin position="40"/>
        <end position="270"/>
    </location>
</feature>
<evidence type="ECO:0000256" key="8">
    <source>
        <dbReference type="SAM" id="SignalP"/>
    </source>
</evidence>
<dbReference type="SMART" id="SM01057">
    <property type="entry name" value="Carb_anhydrase"/>
    <property type="match status" value="1"/>
</dbReference>
<feature type="chain" id="PRO_5008902248" description="carbonic anhydrase" evidence="8">
    <location>
        <begin position="20"/>
        <end position="324"/>
    </location>
</feature>
<dbReference type="Gene3D" id="3.10.200.10">
    <property type="entry name" value="Alpha carbonic anhydrase"/>
    <property type="match status" value="1"/>
</dbReference>
<feature type="signal peptide" evidence="8">
    <location>
        <begin position="1"/>
        <end position="19"/>
    </location>
</feature>
<dbReference type="GO" id="GO:0008270">
    <property type="term" value="F:zinc ion binding"/>
    <property type="evidence" value="ECO:0007669"/>
    <property type="project" value="InterPro"/>
</dbReference>
<evidence type="ECO:0000256" key="7">
    <source>
        <dbReference type="SAM" id="Phobius"/>
    </source>
</evidence>
<accession>A0A1D2J2Y7</accession>
<keyword evidence="7" id="KW-0472">Membrane</keyword>
<evidence type="ECO:0000256" key="5">
    <source>
        <dbReference type="ARBA" id="ARBA00023239"/>
    </source>
</evidence>
<evidence type="ECO:0000256" key="2">
    <source>
        <dbReference type="ARBA" id="ARBA00012925"/>
    </source>
</evidence>
<keyword evidence="8" id="KW-0732">Signal</keyword>
<dbReference type="PANTHER" id="PTHR18952:SF265">
    <property type="entry name" value="CARBONIC ANHYDRASE"/>
    <property type="match status" value="1"/>
</dbReference>
<keyword evidence="5" id="KW-0456">Lyase</keyword>
<evidence type="ECO:0000256" key="4">
    <source>
        <dbReference type="ARBA" id="ARBA00022833"/>
    </source>
</evidence>
<sequence length="324" mass="35149">MKSFFITALTLLNAQSVLSSCAHGTHIHPRAAGDGEIDMPKFGYGYDNGPTIWHGLSPAYALCGSGTQQSPINIDSTIAHMPAGFLSMNVPMQDVKFKNLNTTVEVILEGTAMVNGSEFLLKQFHFHTPSEHTFLGEKYPAEIHMVHIGKNDPKKIVVITLIVQATAGSSPSSLGTVISYIDQITQPNHVVDIPQFNISDVVSMVNQTSVFSYIGSLTTPPCTEGVAFYILTQPLPIYIGDFNVLKAVLGYNSRFLQSPQSVNRSVLVAAAGALPSDIVNNGKVSTSEAATTFIPRRPLCLLFIFHNLVSFLFPSLIFSPLFVF</sequence>
<keyword evidence="3" id="KW-0479">Metal-binding</keyword>
<evidence type="ECO:0000313" key="10">
    <source>
        <dbReference type="EMBL" id="ODH12649.1"/>
    </source>
</evidence>
<dbReference type="SUPFAM" id="SSF51069">
    <property type="entry name" value="Carbonic anhydrase"/>
    <property type="match status" value="1"/>
</dbReference>
<keyword evidence="7" id="KW-0812">Transmembrane</keyword>
<keyword evidence="7" id="KW-1133">Transmembrane helix</keyword>
<feature type="transmembrane region" description="Helical" evidence="7">
    <location>
        <begin position="301"/>
        <end position="323"/>
    </location>
</feature>
<dbReference type="PROSITE" id="PS51257">
    <property type="entry name" value="PROKAR_LIPOPROTEIN"/>
    <property type="match status" value="1"/>
</dbReference>
<protein>
    <recommendedName>
        <fullName evidence="2">carbonic anhydrase</fullName>
        <ecNumber evidence="2">4.2.1.1</ecNumber>
    </recommendedName>
</protein>
<name>A0A1D2J2Y7_PARBR</name>
<dbReference type="Pfam" id="PF00194">
    <property type="entry name" value="Carb_anhydrase"/>
    <property type="match status" value="1"/>
</dbReference>
<evidence type="ECO:0000313" key="11">
    <source>
        <dbReference type="Proteomes" id="UP000242814"/>
    </source>
</evidence>
<dbReference type="InterPro" id="IPR023561">
    <property type="entry name" value="Carbonic_anhydrase_a-class"/>
</dbReference>
<organism evidence="10 11">
    <name type="scientific">Paracoccidioides brasiliensis</name>
    <dbReference type="NCBI Taxonomy" id="121759"/>
    <lineage>
        <taxon>Eukaryota</taxon>
        <taxon>Fungi</taxon>
        <taxon>Dikarya</taxon>
        <taxon>Ascomycota</taxon>
        <taxon>Pezizomycotina</taxon>
        <taxon>Eurotiomycetes</taxon>
        <taxon>Eurotiomycetidae</taxon>
        <taxon>Onygenales</taxon>
        <taxon>Ajellomycetaceae</taxon>
        <taxon>Paracoccidioides</taxon>
    </lineage>
</organism>
<evidence type="ECO:0000259" key="9">
    <source>
        <dbReference type="PROSITE" id="PS51144"/>
    </source>
</evidence>
<dbReference type="EMBL" id="LZYO01000879">
    <property type="protein sequence ID" value="ODH12649.1"/>
    <property type="molecule type" value="Genomic_DNA"/>
</dbReference>
<evidence type="ECO:0000256" key="3">
    <source>
        <dbReference type="ARBA" id="ARBA00022723"/>
    </source>
</evidence>
<keyword evidence="4" id="KW-0862">Zinc</keyword>
<dbReference type="GO" id="GO:0004089">
    <property type="term" value="F:carbonate dehydratase activity"/>
    <property type="evidence" value="ECO:0007669"/>
    <property type="project" value="UniProtKB-EC"/>
</dbReference>
<dbReference type="PANTHER" id="PTHR18952">
    <property type="entry name" value="CARBONIC ANHYDRASE"/>
    <property type="match status" value="1"/>
</dbReference>
<proteinExistence type="inferred from homology"/>
<evidence type="ECO:0000256" key="6">
    <source>
        <dbReference type="ARBA" id="ARBA00048348"/>
    </source>
</evidence>
<dbReference type="InterPro" id="IPR001148">
    <property type="entry name" value="CA_dom"/>
</dbReference>
<dbReference type="Proteomes" id="UP000242814">
    <property type="component" value="Unassembled WGS sequence"/>
</dbReference>
<evidence type="ECO:0000256" key="1">
    <source>
        <dbReference type="ARBA" id="ARBA00010718"/>
    </source>
</evidence>
<dbReference type="AlphaFoldDB" id="A0A1D2J2Y7"/>
<reference evidence="10 11" key="1">
    <citation type="submission" date="2016-06" db="EMBL/GenBank/DDBJ databases">
        <authorList>
            <person name="Kjaerup R.B."/>
            <person name="Dalgaard T.S."/>
            <person name="Juul-Madsen H.R."/>
        </authorList>
    </citation>
    <scope>NUCLEOTIDE SEQUENCE [LARGE SCALE GENOMIC DNA]</scope>
    <source>
        <strain evidence="10 11">Pb300</strain>
    </source>
</reference>
<comment type="caution">
    <text evidence="10">The sequence shown here is derived from an EMBL/GenBank/DDBJ whole genome shotgun (WGS) entry which is preliminary data.</text>
</comment>
<gene>
    <name evidence="10" type="ORF">ACO22_08055</name>
</gene>
<comment type="similarity">
    <text evidence="1">Belongs to the alpha-carbonic anhydrase family.</text>
</comment>
<dbReference type="InterPro" id="IPR036398">
    <property type="entry name" value="CA_dom_sf"/>
</dbReference>
<comment type="catalytic activity">
    <reaction evidence="6">
        <text>hydrogencarbonate + H(+) = CO2 + H2O</text>
        <dbReference type="Rhea" id="RHEA:10748"/>
        <dbReference type="ChEBI" id="CHEBI:15377"/>
        <dbReference type="ChEBI" id="CHEBI:15378"/>
        <dbReference type="ChEBI" id="CHEBI:16526"/>
        <dbReference type="ChEBI" id="CHEBI:17544"/>
        <dbReference type="EC" id="4.2.1.1"/>
    </reaction>
</comment>